<gene>
    <name evidence="1" type="ORF">GLUCOINTEAF2_0203562</name>
</gene>
<protein>
    <recommendedName>
        <fullName evidence="3">DUF4928 domain-containing protein</fullName>
    </recommendedName>
</protein>
<accession>A0A0N1FLL5</accession>
<organism evidence="1 2">
    <name type="scientific">Komagataeibacter intermedius AF2</name>
    <dbReference type="NCBI Taxonomy" id="1458464"/>
    <lineage>
        <taxon>Bacteria</taxon>
        <taxon>Pseudomonadati</taxon>
        <taxon>Pseudomonadota</taxon>
        <taxon>Alphaproteobacteria</taxon>
        <taxon>Acetobacterales</taxon>
        <taxon>Acetobacteraceae</taxon>
        <taxon>Komagataeibacter</taxon>
    </lineage>
</organism>
<proteinExistence type="predicted"/>
<dbReference type="Pfam" id="PF16280">
    <property type="entry name" value="DUF4928"/>
    <property type="match status" value="1"/>
</dbReference>
<dbReference type="Proteomes" id="UP000031553">
    <property type="component" value="Unassembled WGS sequence"/>
</dbReference>
<dbReference type="AlphaFoldDB" id="A0A0N1FLL5"/>
<sequence>MMLSQRAVLAAFDDDYIGLSKGSLSLALILTRNAASKQFPLDKNSFVTTKGGQVAGLGGGAVKKILKDHGIERILSSEGGRTSRGNMERMNAYIDVLNDLHSHNLLDLDAAEKYWVERAQAYFDALPFTFKLDPSRSLRACVRDLLAQAVERQREVSGTMYAGAVMQHLVGAKLDMITKSSIRHHGFSVADAPSNRSGDFLIGDVAIHVTTAPGEALIRKCQDNLSSGLRPLIVTTEDGVGGAKALAKQVGVDDRLDIIEIEQFLATNVYEWSTFERDARQTAVRDIIDHYNKIIAECESDPSLRIEFDG</sequence>
<reference evidence="1 2" key="1">
    <citation type="submission" date="2015-07" db="EMBL/GenBank/DDBJ databases">
        <title>Draft Genome Sequence of Komagataeibacter intermedius Strain AF2, Isolated from Kombucha Tea.</title>
        <authorList>
            <person name="Santos R.A."/>
            <person name="Berretta A.A."/>
            <person name="Barud H.S."/>
            <person name="Ribeiro S.J."/>
            <person name="Gonzalez-Garcia L.N."/>
            <person name="Zucchi T.D."/>
            <person name="Goldman G.H."/>
            <person name="Riano-Pachon D.M."/>
        </authorList>
    </citation>
    <scope>NUCLEOTIDE SEQUENCE [LARGE SCALE GENOMIC DNA]</scope>
    <source>
        <strain evidence="1 2">AF2</strain>
    </source>
</reference>
<name>A0A0N1FLL5_9PROT</name>
<dbReference type="InterPro" id="IPR032564">
    <property type="entry name" value="DUF4928"/>
</dbReference>
<evidence type="ECO:0000313" key="1">
    <source>
        <dbReference type="EMBL" id="KPH85191.1"/>
    </source>
</evidence>
<dbReference type="RefSeq" id="WP_048883655.1">
    <property type="nucleotide sequence ID" value="NZ_JUFX02000257.1"/>
</dbReference>
<evidence type="ECO:0000313" key="2">
    <source>
        <dbReference type="Proteomes" id="UP000031553"/>
    </source>
</evidence>
<evidence type="ECO:0008006" key="3">
    <source>
        <dbReference type="Google" id="ProtNLM"/>
    </source>
</evidence>
<dbReference type="OrthoDB" id="4351134at2"/>
<comment type="caution">
    <text evidence="1">The sequence shown here is derived from an EMBL/GenBank/DDBJ whole genome shotgun (WGS) entry which is preliminary data.</text>
</comment>
<dbReference type="EMBL" id="JUFX02000257">
    <property type="protein sequence ID" value="KPH85191.1"/>
    <property type="molecule type" value="Genomic_DNA"/>
</dbReference>
<dbReference type="REBASE" id="135038">
    <property type="entry name" value="R2.KinAF2ORF203560P"/>
</dbReference>